<evidence type="ECO:0000256" key="1">
    <source>
        <dbReference type="SAM" id="MobiDB-lite"/>
    </source>
</evidence>
<dbReference type="AlphaFoldDB" id="A0A0H5QNR9"/>
<feature type="compositionally biased region" description="Basic residues" evidence="1">
    <location>
        <begin position="103"/>
        <end position="114"/>
    </location>
</feature>
<feature type="non-terminal residue" evidence="2">
    <location>
        <position position="1"/>
    </location>
</feature>
<dbReference type="EMBL" id="HACM01003216">
    <property type="protein sequence ID" value="CRZ03658.1"/>
    <property type="molecule type" value="Transcribed_RNA"/>
</dbReference>
<proteinExistence type="predicted"/>
<protein>
    <submittedName>
        <fullName evidence="2">Uncharacterized protein</fullName>
    </submittedName>
</protein>
<accession>A0A0H5QNR9</accession>
<feature type="region of interest" description="Disordered" evidence="1">
    <location>
        <begin position="60"/>
        <end position="83"/>
    </location>
</feature>
<name>A0A0H5QNR9_9EUKA</name>
<reference evidence="2" key="1">
    <citation type="submission" date="2015-04" db="EMBL/GenBank/DDBJ databases">
        <title>The genome sequence of the plant pathogenic Rhizarian Plasmodiophora brassicae reveals insights in its biotrophic life cycle and the origin of chitin synthesis.</title>
        <authorList>
            <person name="Schwelm A."/>
            <person name="Fogelqvist J."/>
            <person name="Knaust A."/>
            <person name="Julke S."/>
            <person name="Lilja T."/>
            <person name="Dhandapani V."/>
            <person name="Bonilla-Rosso G."/>
            <person name="Karlsson M."/>
            <person name="Shevchenko A."/>
            <person name="Choi S.R."/>
            <person name="Kim H.G."/>
            <person name="Park J.Y."/>
            <person name="Lim Y.P."/>
            <person name="Ludwig-Muller J."/>
            <person name="Dixelius C."/>
        </authorList>
    </citation>
    <scope>NUCLEOTIDE SEQUENCE</scope>
    <source>
        <tissue evidence="2">Potato root galls</tissue>
    </source>
</reference>
<evidence type="ECO:0000313" key="2">
    <source>
        <dbReference type="EMBL" id="CRZ03658.1"/>
    </source>
</evidence>
<feature type="compositionally biased region" description="Polar residues" evidence="1">
    <location>
        <begin position="60"/>
        <end position="72"/>
    </location>
</feature>
<sequence length="114" mass="13163">ISGKAEGRERQIMNRCRSAPAIRTEQQTPFPKDPARMARISSAQHLRKYHVKAKIDSRSNCDIPTADNNHTLTKGKRAPSIGKRDLTISLQNAKDRLQNAIDRHRHRHENRQHR</sequence>
<feature type="region of interest" description="Disordered" evidence="1">
    <location>
        <begin position="95"/>
        <end position="114"/>
    </location>
</feature>
<organism evidence="2">
    <name type="scientific">Spongospora subterranea</name>
    <dbReference type="NCBI Taxonomy" id="70186"/>
    <lineage>
        <taxon>Eukaryota</taxon>
        <taxon>Sar</taxon>
        <taxon>Rhizaria</taxon>
        <taxon>Endomyxa</taxon>
        <taxon>Phytomyxea</taxon>
        <taxon>Plasmodiophorida</taxon>
        <taxon>Plasmodiophoridae</taxon>
        <taxon>Spongospora</taxon>
    </lineage>
</organism>